<evidence type="ECO:0000256" key="1">
    <source>
        <dbReference type="ARBA" id="ARBA00001974"/>
    </source>
</evidence>
<gene>
    <name evidence="8" type="ORF">PV07_06159</name>
</gene>
<keyword evidence="6" id="KW-0560">Oxidoreductase</keyword>
<dbReference type="Gene3D" id="3.50.50.60">
    <property type="entry name" value="FAD/NAD(P)-binding domain"/>
    <property type="match status" value="2"/>
</dbReference>
<accession>A0A0D2CJZ2</accession>
<evidence type="ECO:0000256" key="6">
    <source>
        <dbReference type="ARBA" id="ARBA00023002"/>
    </source>
</evidence>
<dbReference type="HOGENOM" id="CLU_006937_8_0_1"/>
<dbReference type="GO" id="GO:0004499">
    <property type="term" value="F:N,N-dimethylaniline monooxygenase activity"/>
    <property type="evidence" value="ECO:0007669"/>
    <property type="project" value="InterPro"/>
</dbReference>
<dbReference type="VEuPathDB" id="FungiDB:PV07_06159"/>
<dbReference type="GO" id="GO:0050660">
    <property type="term" value="F:flavin adenine dinucleotide binding"/>
    <property type="evidence" value="ECO:0007669"/>
    <property type="project" value="InterPro"/>
</dbReference>
<reference evidence="8 9" key="1">
    <citation type="submission" date="2015-01" db="EMBL/GenBank/DDBJ databases">
        <title>The Genome Sequence of Cladophialophora immunda CBS83496.</title>
        <authorList>
            <consortium name="The Broad Institute Genomics Platform"/>
            <person name="Cuomo C."/>
            <person name="de Hoog S."/>
            <person name="Gorbushina A."/>
            <person name="Stielow B."/>
            <person name="Teixiera M."/>
            <person name="Abouelleil A."/>
            <person name="Chapman S.B."/>
            <person name="Priest M."/>
            <person name="Young S.K."/>
            <person name="Wortman J."/>
            <person name="Nusbaum C."/>
            <person name="Birren B."/>
        </authorList>
    </citation>
    <scope>NUCLEOTIDE SEQUENCE [LARGE SCALE GENOMIC DNA]</scope>
    <source>
        <strain evidence="8 9">CBS 83496</strain>
    </source>
</reference>
<sequence>MSAVDSSSANVSVDCDALIVGAGLSGISAMHRLRKLGLKTKAFEAAPDFGGVWFWNRYPGARVDSETPFYQLNIPEVWRSWTWSCRYPDQKELLAYVQHCDQVLQLRKDVYFDAEVVDARYSKELGTWTVKTARGHVATAKHLILATGLLHKSHSPAYPGLSEFAGRVYHSSAWPEGIGAKGQKVAVIGAGATSIQIVQELTKEADQLTVFMRRPSYCLPMRQRPMDKNEQAAWKAYYPKLFEASRDSRAGFPSQSPSCSIFDVGDEEREAYFEELWEHDVLVDKRANRVVYNFWAKKTRARLSDPTKRDLIAPLEPVYWFGTKRCPLENDYYEMLDRPNVEIVNLKTSPISAFTKTGVRLSDGSERAFDMVVLATGFDSFTGSLTSMGLKNKDGIDIKQVWEDGISTYMGIFCHGFPNAFFIATAQAPTALSNNPTIIETQVDLLAEAIAKLEAEGGKSVEATTSAEEGWGQLITQMNEHTLFPLTDSWWTRGNIPGKKAQPLTFLGGINLYEQICREKLQDWHGFEVVIP</sequence>
<dbReference type="GO" id="GO:0050661">
    <property type="term" value="F:NADP binding"/>
    <property type="evidence" value="ECO:0007669"/>
    <property type="project" value="InterPro"/>
</dbReference>
<dbReference type="PANTHER" id="PTHR43098:SF3">
    <property type="entry name" value="L-ORNITHINE N(5)-MONOOXYGENASE-RELATED"/>
    <property type="match status" value="1"/>
</dbReference>
<organism evidence="8 9">
    <name type="scientific">Cladophialophora immunda</name>
    <dbReference type="NCBI Taxonomy" id="569365"/>
    <lineage>
        <taxon>Eukaryota</taxon>
        <taxon>Fungi</taxon>
        <taxon>Dikarya</taxon>
        <taxon>Ascomycota</taxon>
        <taxon>Pezizomycotina</taxon>
        <taxon>Eurotiomycetes</taxon>
        <taxon>Chaetothyriomycetidae</taxon>
        <taxon>Chaetothyriales</taxon>
        <taxon>Herpotrichiellaceae</taxon>
        <taxon>Cladophialophora</taxon>
    </lineage>
</organism>
<dbReference type="RefSeq" id="XP_016250631.1">
    <property type="nucleotide sequence ID" value="XM_016393112.1"/>
</dbReference>
<comment type="cofactor">
    <cofactor evidence="1">
        <name>FAD</name>
        <dbReference type="ChEBI" id="CHEBI:57692"/>
    </cofactor>
</comment>
<keyword evidence="3" id="KW-0285">Flavoprotein</keyword>
<evidence type="ECO:0000256" key="2">
    <source>
        <dbReference type="ARBA" id="ARBA00010139"/>
    </source>
</evidence>
<dbReference type="InterPro" id="IPR050775">
    <property type="entry name" value="FAD-binding_Monooxygenases"/>
</dbReference>
<dbReference type="AlphaFoldDB" id="A0A0D2CJZ2"/>
<evidence type="ECO:0000256" key="5">
    <source>
        <dbReference type="ARBA" id="ARBA00022857"/>
    </source>
</evidence>
<dbReference type="PANTHER" id="PTHR43098">
    <property type="entry name" value="L-ORNITHINE N(5)-MONOOXYGENASE-RELATED"/>
    <property type="match status" value="1"/>
</dbReference>
<dbReference type="InterPro" id="IPR036188">
    <property type="entry name" value="FAD/NAD-bd_sf"/>
</dbReference>
<keyword evidence="4" id="KW-0274">FAD</keyword>
<evidence type="ECO:0000313" key="9">
    <source>
        <dbReference type="Proteomes" id="UP000054466"/>
    </source>
</evidence>
<evidence type="ECO:0000256" key="7">
    <source>
        <dbReference type="ARBA" id="ARBA00023033"/>
    </source>
</evidence>
<name>A0A0D2CJZ2_9EURO</name>
<keyword evidence="5" id="KW-0521">NADP</keyword>
<dbReference type="SUPFAM" id="SSF51905">
    <property type="entry name" value="FAD/NAD(P)-binding domain"/>
    <property type="match status" value="1"/>
</dbReference>
<dbReference type="PRINTS" id="PR00368">
    <property type="entry name" value="FADPNR"/>
</dbReference>
<evidence type="ECO:0008006" key="10">
    <source>
        <dbReference type="Google" id="ProtNLM"/>
    </source>
</evidence>
<dbReference type="GeneID" id="27345353"/>
<dbReference type="OrthoDB" id="66881at2759"/>
<evidence type="ECO:0000313" key="8">
    <source>
        <dbReference type="EMBL" id="KIW30415.1"/>
    </source>
</evidence>
<proteinExistence type="inferred from homology"/>
<evidence type="ECO:0000256" key="3">
    <source>
        <dbReference type="ARBA" id="ARBA00022630"/>
    </source>
</evidence>
<keyword evidence="7" id="KW-0503">Monooxygenase</keyword>
<dbReference type="PRINTS" id="PR00411">
    <property type="entry name" value="PNDRDTASEI"/>
</dbReference>
<comment type="similarity">
    <text evidence="2">Belongs to the FAD-binding monooxygenase family.</text>
</comment>
<evidence type="ECO:0000256" key="4">
    <source>
        <dbReference type="ARBA" id="ARBA00022827"/>
    </source>
</evidence>
<keyword evidence="9" id="KW-1185">Reference proteome</keyword>
<dbReference type="Pfam" id="PF00743">
    <property type="entry name" value="FMO-like"/>
    <property type="match status" value="1"/>
</dbReference>
<dbReference type="EMBL" id="KN847042">
    <property type="protein sequence ID" value="KIW30415.1"/>
    <property type="molecule type" value="Genomic_DNA"/>
</dbReference>
<dbReference type="Proteomes" id="UP000054466">
    <property type="component" value="Unassembled WGS sequence"/>
</dbReference>
<protein>
    <recommendedName>
        <fullName evidence="10">FAD/NAD(P)-binding domain-containing protein</fullName>
    </recommendedName>
</protein>
<dbReference type="InterPro" id="IPR020946">
    <property type="entry name" value="Flavin_mOase-like"/>
</dbReference>